<dbReference type="Pfam" id="PF00675">
    <property type="entry name" value="Peptidase_M16"/>
    <property type="match status" value="1"/>
</dbReference>
<dbReference type="InterPro" id="IPR007863">
    <property type="entry name" value="Peptidase_M16_C"/>
</dbReference>
<dbReference type="EMBL" id="FNWO01000006">
    <property type="protein sequence ID" value="SEH36155.1"/>
    <property type="molecule type" value="Genomic_DNA"/>
</dbReference>
<evidence type="ECO:0000256" key="1">
    <source>
        <dbReference type="ARBA" id="ARBA00001947"/>
    </source>
</evidence>
<dbReference type="InterPro" id="IPR011249">
    <property type="entry name" value="Metalloenz_LuxS/M16"/>
</dbReference>
<dbReference type="InterPro" id="IPR011765">
    <property type="entry name" value="Pept_M16_N"/>
</dbReference>
<feature type="domain" description="Peptidase M16 C-terminal" evidence="12">
    <location>
        <begin position="197"/>
        <end position="379"/>
    </location>
</feature>
<comment type="cofactor">
    <cofactor evidence="1">
        <name>Zn(2+)</name>
        <dbReference type="ChEBI" id="CHEBI:29105"/>
    </cofactor>
</comment>
<feature type="region of interest" description="Disordered" evidence="9">
    <location>
        <begin position="445"/>
        <end position="467"/>
    </location>
</feature>
<feature type="domain" description="Peptidase M16 N-terminal" evidence="11">
    <location>
        <begin position="43"/>
        <end position="188"/>
    </location>
</feature>
<evidence type="ECO:0000256" key="8">
    <source>
        <dbReference type="RuleBase" id="RU004447"/>
    </source>
</evidence>
<keyword evidence="7" id="KW-0482">Metalloprotease</keyword>
<evidence type="ECO:0000256" key="6">
    <source>
        <dbReference type="ARBA" id="ARBA00022833"/>
    </source>
</evidence>
<keyword evidence="5" id="KW-0378">Hydrolase</keyword>
<comment type="similarity">
    <text evidence="2 8">Belongs to the peptidase M16 family.</text>
</comment>
<dbReference type="GO" id="GO:0004222">
    <property type="term" value="F:metalloendopeptidase activity"/>
    <property type="evidence" value="ECO:0007669"/>
    <property type="project" value="InterPro"/>
</dbReference>
<keyword evidence="3 13" id="KW-0645">Protease</keyword>
<evidence type="ECO:0000259" key="11">
    <source>
        <dbReference type="Pfam" id="PF00675"/>
    </source>
</evidence>
<dbReference type="PANTHER" id="PTHR43690:SF17">
    <property type="entry name" value="PROTEIN YHJJ"/>
    <property type="match status" value="1"/>
</dbReference>
<dbReference type="Proteomes" id="UP000182983">
    <property type="component" value="Unassembled WGS sequence"/>
</dbReference>
<evidence type="ECO:0000259" key="12">
    <source>
        <dbReference type="Pfam" id="PF05193"/>
    </source>
</evidence>
<evidence type="ECO:0000256" key="5">
    <source>
        <dbReference type="ARBA" id="ARBA00022801"/>
    </source>
</evidence>
<keyword evidence="6" id="KW-0862">Zinc</keyword>
<evidence type="ECO:0000256" key="3">
    <source>
        <dbReference type="ARBA" id="ARBA00022670"/>
    </source>
</evidence>
<dbReference type="PROSITE" id="PS00143">
    <property type="entry name" value="INSULINASE"/>
    <property type="match status" value="1"/>
</dbReference>
<dbReference type="InterPro" id="IPR050626">
    <property type="entry name" value="Peptidase_M16"/>
</dbReference>
<evidence type="ECO:0000256" key="7">
    <source>
        <dbReference type="ARBA" id="ARBA00023049"/>
    </source>
</evidence>
<evidence type="ECO:0000256" key="4">
    <source>
        <dbReference type="ARBA" id="ARBA00022723"/>
    </source>
</evidence>
<feature type="chain" id="PRO_5010201892" evidence="10">
    <location>
        <begin position="28"/>
        <end position="467"/>
    </location>
</feature>
<evidence type="ECO:0000313" key="14">
    <source>
        <dbReference type="Proteomes" id="UP000182983"/>
    </source>
</evidence>
<dbReference type="Pfam" id="PF05193">
    <property type="entry name" value="Peptidase_M16_C"/>
    <property type="match status" value="1"/>
</dbReference>
<keyword evidence="10" id="KW-0732">Signal</keyword>
<dbReference type="OrthoDB" id="9811314at2"/>
<keyword evidence="14" id="KW-1185">Reference proteome</keyword>
<evidence type="ECO:0000256" key="2">
    <source>
        <dbReference type="ARBA" id="ARBA00007261"/>
    </source>
</evidence>
<feature type="compositionally biased region" description="Pro residues" evidence="9">
    <location>
        <begin position="448"/>
        <end position="460"/>
    </location>
</feature>
<protein>
    <submittedName>
        <fullName evidence="13">Zinc protease</fullName>
    </submittedName>
</protein>
<reference evidence="14" key="1">
    <citation type="submission" date="2016-10" db="EMBL/GenBank/DDBJ databases">
        <authorList>
            <person name="Varghese N."/>
            <person name="Submissions S."/>
        </authorList>
    </citation>
    <scope>NUCLEOTIDE SEQUENCE [LARGE SCALE GENOMIC DNA]</scope>
    <source>
        <strain evidence="14">DSM 13234</strain>
    </source>
</reference>
<evidence type="ECO:0000313" key="13">
    <source>
        <dbReference type="EMBL" id="SEH36155.1"/>
    </source>
</evidence>
<name>A0A1H6HPP2_MAGFU</name>
<dbReference type="GO" id="GO:0006508">
    <property type="term" value="P:proteolysis"/>
    <property type="evidence" value="ECO:0007669"/>
    <property type="project" value="UniProtKB-KW"/>
</dbReference>
<evidence type="ECO:0000256" key="9">
    <source>
        <dbReference type="SAM" id="MobiDB-lite"/>
    </source>
</evidence>
<evidence type="ECO:0000256" key="10">
    <source>
        <dbReference type="SAM" id="SignalP"/>
    </source>
</evidence>
<feature type="signal peptide" evidence="10">
    <location>
        <begin position="1"/>
        <end position="27"/>
    </location>
</feature>
<dbReference type="Gene3D" id="3.30.830.10">
    <property type="entry name" value="Metalloenzyme, LuxS/M16 peptidase-like"/>
    <property type="match status" value="2"/>
</dbReference>
<dbReference type="AlphaFoldDB" id="A0A1H6HPP2"/>
<keyword evidence="4" id="KW-0479">Metal-binding</keyword>
<dbReference type="GO" id="GO:0046872">
    <property type="term" value="F:metal ion binding"/>
    <property type="evidence" value="ECO:0007669"/>
    <property type="project" value="UniProtKB-KW"/>
</dbReference>
<sequence length="467" mass="50367">MIAARTLLARSALLLAALLVVSPPAQARLFDPQTFTLSNGMTVVVVPNHRVPIVSHMVWYKVGAADEVAGKSGLAHMLEHLMFKGTPSVPPGDFSKIVSRNGGRDNAFTSSDYTGYFQNVAADRLELVMRMEADRMANLTLDEENFRTERAVVLEERRSRVGNNPAARLAEQMEATLFLNSPYHRPVIGWQSEIAGLTRDDALAFYRRWYAPNNAVLIVAGDVDADIVRPLAEKYYGTLPRAEIAPRLRTEEPAPEAARRVTVTDPRVSQPSWSRLYLAPSQRAGESRLAQPLEVLAEIIGGGATSTLYRSLVVEQGLAAHADAAYDPVAVGLTSFRIGVVPRPGISPERLEAAVDAQIARIAKGEIAAEEVERAKTRLRASVVYARDSLHTGARVLGEALAVGLTVEDVESWPDRVGAVTPAQVAEAAAQVLDARASVTGLLLPEPGAAPQPAAPPAARPAPREIR</sequence>
<dbReference type="SUPFAM" id="SSF63411">
    <property type="entry name" value="LuxS/MPP-like metallohydrolase"/>
    <property type="match status" value="2"/>
</dbReference>
<dbReference type="InterPro" id="IPR001431">
    <property type="entry name" value="Pept_M16_Zn_BS"/>
</dbReference>
<accession>A0A1H6HPP2</accession>
<gene>
    <name evidence="13" type="ORF">SAMN04244559_01905</name>
</gene>
<dbReference type="RefSeq" id="WP_074767910.1">
    <property type="nucleotide sequence ID" value="NZ_FNWO01000006.1"/>
</dbReference>
<dbReference type="PANTHER" id="PTHR43690">
    <property type="entry name" value="NARDILYSIN"/>
    <property type="match status" value="1"/>
</dbReference>
<organism evidence="13 14">
    <name type="scientific">Magnetospirillum fulvum</name>
    <name type="common">Rhodospirillum fulvum</name>
    <dbReference type="NCBI Taxonomy" id="1082"/>
    <lineage>
        <taxon>Bacteria</taxon>
        <taxon>Pseudomonadati</taxon>
        <taxon>Pseudomonadota</taxon>
        <taxon>Alphaproteobacteria</taxon>
        <taxon>Rhodospirillales</taxon>
        <taxon>Rhodospirillaceae</taxon>
        <taxon>Magnetospirillum</taxon>
    </lineage>
</organism>
<proteinExistence type="inferred from homology"/>